<evidence type="ECO:0000256" key="1">
    <source>
        <dbReference type="ARBA" id="ARBA00001164"/>
    </source>
</evidence>
<dbReference type="Gene3D" id="3.20.20.70">
    <property type="entry name" value="Aldolase class I"/>
    <property type="match status" value="1"/>
</dbReference>
<keyword evidence="5 9" id="KW-0028">Amino-acid biosynthesis</keyword>
<dbReference type="UniPathway" id="UPA00035">
    <property type="reaction ID" value="UER00042"/>
</dbReference>
<dbReference type="Proteomes" id="UP000007041">
    <property type="component" value="Chromosome"/>
</dbReference>
<dbReference type="InterPro" id="IPR001240">
    <property type="entry name" value="PRAI_dom"/>
</dbReference>
<evidence type="ECO:0000256" key="8">
    <source>
        <dbReference type="ARBA" id="ARBA00023235"/>
    </source>
</evidence>
<dbReference type="InterPro" id="IPR013785">
    <property type="entry name" value="Aldolase_TIM"/>
</dbReference>
<evidence type="ECO:0000256" key="4">
    <source>
        <dbReference type="ARBA" id="ARBA00022272"/>
    </source>
</evidence>
<dbReference type="CDD" id="cd00405">
    <property type="entry name" value="PRAI"/>
    <property type="match status" value="1"/>
</dbReference>
<organism evidence="11 12">
    <name type="scientific">Acetoanaerobium sticklandii (strain ATCC 12662 / DSM 519 / JCM 1433 / CCUG 9281 / NCIMB 10654 / HF)</name>
    <name type="common">Clostridium sticklandii</name>
    <dbReference type="NCBI Taxonomy" id="499177"/>
    <lineage>
        <taxon>Bacteria</taxon>
        <taxon>Bacillati</taxon>
        <taxon>Bacillota</taxon>
        <taxon>Clostridia</taxon>
        <taxon>Peptostreptococcales</taxon>
        <taxon>Filifactoraceae</taxon>
        <taxon>Acetoanaerobium</taxon>
    </lineage>
</organism>
<dbReference type="GO" id="GO:0000162">
    <property type="term" value="P:L-tryptophan biosynthetic process"/>
    <property type="evidence" value="ECO:0007669"/>
    <property type="project" value="UniProtKB-UniRule"/>
</dbReference>
<dbReference type="PANTHER" id="PTHR42894">
    <property type="entry name" value="N-(5'-PHOSPHORIBOSYL)ANTHRANILATE ISOMERASE"/>
    <property type="match status" value="1"/>
</dbReference>
<protein>
    <recommendedName>
        <fullName evidence="4 9">N-(5'-phosphoribosyl)anthranilate isomerase</fullName>
        <shortName evidence="9">PRAI</shortName>
        <ecNumber evidence="3 9">5.3.1.24</ecNumber>
    </recommendedName>
</protein>
<dbReference type="EC" id="5.3.1.24" evidence="3 9"/>
<dbReference type="SUPFAM" id="SSF51366">
    <property type="entry name" value="Ribulose-phoshate binding barrel"/>
    <property type="match status" value="1"/>
</dbReference>
<proteinExistence type="inferred from homology"/>
<keyword evidence="7 9" id="KW-0057">Aromatic amino acid biosynthesis</keyword>
<sequence length="201" mass="22277">MSNLKIKICGLKHNEDIEYVNSVDIDYVGFVFVEKSSRFITAIKAKELKNKLSPTIKAVGVFVDKPIEYIVELANNNIIDMIQLHGNENEKYILDLKKITDKSIIKAFQVNSSEDLIKAEKSSADYILLDGGSGGSGICIDWSIIYELDRPFFLAGGLNADNVARAVSIVNPYAVDVSSGVEVDSKKDLDEIKKFVIAARR</sequence>
<keyword evidence="12" id="KW-1185">Reference proteome</keyword>
<comment type="similarity">
    <text evidence="9">Belongs to the TrpF family.</text>
</comment>
<feature type="domain" description="N-(5'phosphoribosyl) anthranilate isomerase (PRAI)" evidence="10">
    <location>
        <begin position="6"/>
        <end position="196"/>
    </location>
</feature>
<comment type="catalytic activity">
    <reaction evidence="1 9">
        <text>N-(5-phospho-beta-D-ribosyl)anthranilate = 1-(2-carboxyphenylamino)-1-deoxy-D-ribulose 5-phosphate</text>
        <dbReference type="Rhea" id="RHEA:21540"/>
        <dbReference type="ChEBI" id="CHEBI:18277"/>
        <dbReference type="ChEBI" id="CHEBI:58613"/>
        <dbReference type="EC" id="5.3.1.24"/>
    </reaction>
</comment>
<dbReference type="KEGG" id="cst:CLOST_1991"/>
<dbReference type="HAMAP" id="MF_00135">
    <property type="entry name" value="PRAI"/>
    <property type="match status" value="1"/>
</dbReference>
<dbReference type="STRING" id="1511.CLOST_1991"/>
<evidence type="ECO:0000313" key="12">
    <source>
        <dbReference type="Proteomes" id="UP000007041"/>
    </source>
</evidence>
<evidence type="ECO:0000259" key="10">
    <source>
        <dbReference type="Pfam" id="PF00697"/>
    </source>
</evidence>
<dbReference type="GO" id="GO:0004640">
    <property type="term" value="F:phosphoribosylanthranilate isomerase activity"/>
    <property type="evidence" value="ECO:0007669"/>
    <property type="project" value="UniProtKB-UniRule"/>
</dbReference>
<evidence type="ECO:0000313" key="11">
    <source>
        <dbReference type="EMBL" id="CBH22111.1"/>
    </source>
</evidence>
<gene>
    <name evidence="9 11" type="primary">trpF</name>
    <name evidence="11" type="ordered locus">CLOST_1991</name>
</gene>
<evidence type="ECO:0000256" key="7">
    <source>
        <dbReference type="ARBA" id="ARBA00023141"/>
    </source>
</evidence>
<accession>E3PTA7</accession>
<name>E3PTA7_ACESD</name>
<keyword evidence="6 9" id="KW-0822">Tryptophan biosynthesis</keyword>
<reference evidence="12" key="1">
    <citation type="journal article" date="2010" name="BMC Genomics">
        <title>Clostridium sticklandii, a specialist in amino acid degradation:revisiting its metabolism through its genome sequence.</title>
        <authorList>
            <person name="Fonknechten N."/>
            <person name="Chaussonnerie S."/>
            <person name="Tricot S."/>
            <person name="Lajus A."/>
            <person name="Andreesen J.R."/>
            <person name="Perchat N."/>
            <person name="Pelletier E."/>
            <person name="Gouyvenoux M."/>
            <person name="Barbe V."/>
            <person name="Salanoubat M."/>
            <person name="Le Paslier D."/>
            <person name="Weissenbach J."/>
            <person name="Cohen G.N."/>
            <person name="Kreimeyer A."/>
        </authorList>
    </citation>
    <scope>NUCLEOTIDE SEQUENCE [LARGE SCALE GENOMIC DNA]</scope>
    <source>
        <strain evidence="12">ATCC 12662 / DSM 519 / JCM 1433 / CCUG 9281 / NCIMB 10654 / HF</strain>
    </source>
</reference>
<evidence type="ECO:0000256" key="6">
    <source>
        <dbReference type="ARBA" id="ARBA00022822"/>
    </source>
</evidence>
<dbReference type="eggNOG" id="COG0135">
    <property type="taxonomic scope" value="Bacteria"/>
</dbReference>
<evidence type="ECO:0000256" key="5">
    <source>
        <dbReference type="ARBA" id="ARBA00022605"/>
    </source>
</evidence>
<dbReference type="InterPro" id="IPR044643">
    <property type="entry name" value="TrpF_fam"/>
</dbReference>
<dbReference type="InterPro" id="IPR011060">
    <property type="entry name" value="RibuloseP-bd_barrel"/>
</dbReference>
<keyword evidence="8 9" id="KW-0413">Isomerase</keyword>
<evidence type="ECO:0000256" key="9">
    <source>
        <dbReference type="HAMAP-Rule" id="MF_00135"/>
    </source>
</evidence>
<dbReference type="PANTHER" id="PTHR42894:SF1">
    <property type="entry name" value="N-(5'-PHOSPHORIBOSYL)ANTHRANILATE ISOMERASE"/>
    <property type="match status" value="1"/>
</dbReference>
<dbReference type="HOGENOM" id="CLU_076364_1_0_9"/>
<dbReference type="AlphaFoldDB" id="E3PTA7"/>
<dbReference type="EMBL" id="FP565809">
    <property type="protein sequence ID" value="CBH22111.1"/>
    <property type="molecule type" value="Genomic_DNA"/>
</dbReference>
<comment type="pathway">
    <text evidence="2 9">Amino-acid biosynthesis; L-tryptophan biosynthesis; L-tryptophan from chorismate: step 3/5.</text>
</comment>
<evidence type="ECO:0000256" key="2">
    <source>
        <dbReference type="ARBA" id="ARBA00004664"/>
    </source>
</evidence>
<dbReference type="Pfam" id="PF00697">
    <property type="entry name" value="PRAI"/>
    <property type="match status" value="1"/>
</dbReference>
<evidence type="ECO:0000256" key="3">
    <source>
        <dbReference type="ARBA" id="ARBA00012572"/>
    </source>
</evidence>